<evidence type="ECO:0000313" key="3">
    <source>
        <dbReference type="Proteomes" id="UP001229355"/>
    </source>
</evidence>
<dbReference type="EMBL" id="CP120373">
    <property type="protein sequence ID" value="WEX88000.1"/>
    <property type="molecule type" value="Genomic_DNA"/>
</dbReference>
<evidence type="ECO:0000256" key="1">
    <source>
        <dbReference type="SAM" id="MobiDB-lite"/>
    </source>
</evidence>
<feature type="region of interest" description="Disordered" evidence="1">
    <location>
        <begin position="121"/>
        <end position="148"/>
    </location>
</feature>
<protein>
    <submittedName>
        <fullName evidence="2">Uncharacterized protein</fullName>
    </submittedName>
</protein>
<evidence type="ECO:0000313" key="2">
    <source>
        <dbReference type="EMBL" id="WEX88000.1"/>
    </source>
</evidence>
<dbReference type="RefSeq" id="WP_280660014.1">
    <property type="nucleotide sequence ID" value="NZ_CP120373.1"/>
</dbReference>
<proteinExistence type="predicted"/>
<name>A0ABY8DEN7_9HYPH</name>
<feature type="compositionally biased region" description="Basic residues" evidence="1">
    <location>
        <begin position="130"/>
        <end position="142"/>
    </location>
</feature>
<keyword evidence="3" id="KW-1185">Reference proteome</keyword>
<gene>
    <name evidence="2" type="ORF">PZN02_000446</name>
</gene>
<dbReference type="Proteomes" id="UP001229355">
    <property type="component" value="Chromosome 1"/>
</dbReference>
<organism evidence="2 3">
    <name type="scientific">Sinorhizobium garamanticum</name>
    <dbReference type="NCBI Taxonomy" id="680247"/>
    <lineage>
        <taxon>Bacteria</taxon>
        <taxon>Pseudomonadati</taxon>
        <taxon>Pseudomonadota</taxon>
        <taxon>Alphaproteobacteria</taxon>
        <taxon>Hyphomicrobiales</taxon>
        <taxon>Rhizobiaceae</taxon>
        <taxon>Sinorhizobium/Ensifer group</taxon>
        <taxon>Sinorhizobium</taxon>
    </lineage>
</organism>
<accession>A0ABY8DEN7</accession>
<reference evidence="2 3" key="1">
    <citation type="submission" date="2023-03" db="EMBL/GenBank/DDBJ databases">
        <authorList>
            <person name="Kaur S."/>
            <person name="Espinosa-Saiz D."/>
            <person name="Velazquez E."/>
            <person name="Menendez E."/>
            <person name="diCenzo G.C."/>
        </authorList>
    </citation>
    <scope>NUCLEOTIDE SEQUENCE [LARGE SCALE GENOMIC DNA]</scope>
    <source>
        <strain evidence="2 3">LMG 24692</strain>
    </source>
</reference>
<sequence length="148" mass="16797">MAANITRVVRGAGRPYEVILRCDEVVKAAIEFHNRVGRMPSEASVANALMLEDEEIRDYDSLFGRRKLAMQRTVRGALQVTASTLLHQQLQIKHGQREMDDAFDDLERLYEDLRRKREAEAKAARASAAPKRKPAKRKPRKAKGVDSL</sequence>